<dbReference type="GO" id="GO:0003724">
    <property type="term" value="F:RNA helicase activity"/>
    <property type="evidence" value="ECO:0007669"/>
    <property type="project" value="UniProtKB-EC"/>
</dbReference>
<keyword evidence="2" id="KW-0547">Nucleotide-binding</keyword>
<dbReference type="PROSITE" id="PS00039">
    <property type="entry name" value="DEAD_ATP_HELICASE"/>
    <property type="match status" value="1"/>
</dbReference>
<keyword evidence="4" id="KW-0347">Helicase</keyword>
<evidence type="ECO:0000259" key="8">
    <source>
        <dbReference type="PROSITE" id="PS50020"/>
    </source>
</evidence>
<dbReference type="Pfam" id="PF00271">
    <property type="entry name" value="Helicase_C"/>
    <property type="match status" value="1"/>
</dbReference>
<evidence type="ECO:0000256" key="5">
    <source>
        <dbReference type="ARBA" id="ARBA00022840"/>
    </source>
</evidence>
<dbReference type="FunFam" id="3.40.50.300:FF:000008">
    <property type="entry name" value="ATP-dependent RNA helicase RhlB"/>
    <property type="match status" value="1"/>
</dbReference>
<feature type="compositionally biased region" description="Polar residues" evidence="7">
    <location>
        <begin position="121"/>
        <end position="147"/>
    </location>
</feature>
<evidence type="ECO:0000313" key="11">
    <source>
        <dbReference type="EMBL" id="CDP14144.1"/>
    </source>
</evidence>
<keyword evidence="6" id="KW-0694">RNA-binding</keyword>
<dbReference type="InParanoid" id="A0A068V0W9"/>
<dbReference type="CDD" id="cd00201">
    <property type="entry name" value="WW"/>
    <property type="match status" value="1"/>
</dbReference>
<sequence length="944" mass="103378">MATAEAAPASLGPRYAPEDPTLPQPWKGLIDGSTGVLYYWNPETNVTQYEKPTAVAPPLPPGPPPSASTPTLAPIPGARTTQASEVQNQQMQAQQQVQQVNPHLQQQQQQQALISPHIVQRHSSQIPPTGQQQGSQLVPSVEQQGQLTPQHLRPQMLQYVGQSTPSQSGQVQVPPGSHAPQQPMQQMGQQTLMYQGPPGGNPQTHQFPHQQTQYMPYQQNVLQHGHQNSQQQTLQRHHFSHQQDHKMGFPPREDIDSQQGKQVGHSPAQIQSSASSSIQNLPAGSSSMQAPQMGVQPNQATQFGGSSVNMQQPASLLQLQQGAMDLLQPQHGSRFQNQMGPSMMHAQQPKGPPFGPNVGYDGSPLGRAGNDLYYNSNKDGHVMAPQQPKLAAIPMARNNQEMRRGDVHLQNVVPSHPGGLSGVTGPPMHDLYGHATGGPLFPNDSFTRPPPGIIGPSDANATHLSPADVYRQKHEVTATGDNVPAPFMTFEATGFPPEILREVSAISAPQEEHMSYAAVLMLILTPQLFSVFEAAKWTVGAFLGSFLKGGWPFIHITIFIQLAGFSFPTPIQAQTWPIALQSRDIVAIAKTGSGKTLGYLIPAFMHLRRLHNNPQYGPTVLVLAPTRELATQIQDEAIKFGRSSRVTCTCLYGGASKGPQLKELERGADIVVATPGRLNDILDSKRIDFRQVSFLVLDEADRMLDMGFEPQIRKIVNEIPPRRQTLMYTATWPKEVRKIANDLLVNPVQVNIGSVDELAANKSITQYVEVVPQMEKQRRLEQILRSQERGSKVIIFCSTKKLCDQLARSIGRNFGAAAIHGDKNQGERDWVLNQFRSGKTPILVATDVAARGLDIRDIRVVINYDFPTGIEDYVHRIGRTGRAGATGVSYTFFSEQDWKYAADLVKVLEGADQQVPPEVKDMALRGAPSFSRDRGIVALVAVEG</sequence>
<dbReference type="InterPro" id="IPR036020">
    <property type="entry name" value="WW_dom_sf"/>
</dbReference>
<dbReference type="Proteomes" id="UP000295252">
    <property type="component" value="Chromosome VIII"/>
</dbReference>
<dbReference type="EMBL" id="HG739164">
    <property type="protein sequence ID" value="CDP14144.1"/>
    <property type="molecule type" value="Genomic_DNA"/>
</dbReference>
<dbReference type="CDD" id="cd18787">
    <property type="entry name" value="SF2_C_DEAD"/>
    <property type="match status" value="1"/>
</dbReference>
<feature type="domain" description="Helicase C-terminal" evidence="10">
    <location>
        <begin position="779"/>
        <end position="923"/>
    </location>
</feature>
<dbReference type="InterPro" id="IPR027417">
    <property type="entry name" value="P-loop_NTPase"/>
</dbReference>
<keyword evidence="12" id="KW-1185">Reference proteome</keyword>
<feature type="region of interest" description="Disordered" evidence="7">
    <location>
        <begin position="1"/>
        <end position="28"/>
    </location>
</feature>
<dbReference type="Pfam" id="PF00397">
    <property type="entry name" value="WW"/>
    <property type="match status" value="1"/>
</dbReference>
<dbReference type="OMA" id="RGFDMRD"/>
<dbReference type="GO" id="GO:0003723">
    <property type="term" value="F:RNA binding"/>
    <property type="evidence" value="ECO:0007669"/>
    <property type="project" value="UniProtKB-KW"/>
</dbReference>
<dbReference type="SMART" id="SM00456">
    <property type="entry name" value="WW"/>
    <property type="match status" value="1"/>
</dbReference>
<dbReference type="Gramene" id="CDP14144">
    <property type="protein sequence ID" value="CDP14144"/>
    <property type="gene ID" value="GSCOC_T00040381001"/>
</dbReference>
<gene>
    <name evidence="11" type="ORF">GSCOC_T00040381001</name>
</gene>
<accession>A0A068V0W9</accession>
<dbReference type="SUPFAM" id="SSF52540">
    <property type="entry name" value="P-loop containing nucleoside triphosphate hydrolases"/>
    <property type="match status" value="1"/>
</dbReference>
<feature type="compositionally biased region" description="Polar residues" evidence="7">
    <location>
        <begin position="162"/>
        <end position="171"/>
    </location>
</feature>
<dbReference type="FunCoup" id="A0A068V0W9">
    <property type="interactions" value="215"/>
</dbReference>
<dbReference type="AlphaFoldDB" id="A0A068V0W9"/>
<dbReference type="PhylomeDB" id="A0A068V0W9"/>
<reference evidence="12" key="1">
    <citation type="journal article" date="2014" name="Science">
        <title>The coffee genome provides insight into the convergent evolution of caffeine biosynthesis.</title>
        <authorList>
            <person name="Denoeud F."/>
            <person name="Carretero-Paulet L."/>
            <person name="Dereeper A."/>
            <person name="Droc G."/>
            <person name="Guyot R."/>
            <person name="Pietrella M."/>
            <person name="Zheng C."/>
            <person name="Alberti A."/>
            <person name="Anthony F."/>
            <person name="Aprea G."/>
            <person name="Aury J.M."/>
            <person name="Bento P."/>
            <person name="Bernard M."/>
            <person name="Bocs S."/>
            <person name="Campa C."/>
            <person name="Cenci A."/>
            <person name="Combes M.C."/>
            <person name="Crouzillat D."/>
            <person name="Da Silva C."/>
            <person name="Daddiego L."/>
            <person name="De Bellis F."/>
            <person name="Dussert S."/>
            <person name="Garsmeur O."/>
            <person name="Gayraud T."/>
            <person name="Guignon V."/>
            <person name="Jahn K."/>
            <person name="Jamilloux V."/>
            <person name="Joet T."/>
            <person name="Labadie K."/>
            <person name="Lan T."/>
            <person name="Leclercq J."/>
            <person name="Lepelley M."/>
            <person name="Leroy T."/>
            <person name="Li L.T."/>
            <person name="Librado P."/>
            <person name="Lopez L."/>
            <person name="Munoz A."/>
            <person name="Noel B."/>
            <person name="Pallavicini A."/>
            <person name="Perrotta G."/>
            <person name="Poncet V."/>
            <person name="Pot D."/>
            <person name="Priyono X."/>
            <person name="Rigoreau M."/>
            <person name="Rouard M."/>
            <person name="Rozas J."/>
            <person name="Tranchant-Dubreuil C."/>
            <person name="VanBuren R."/>
            <person name="Zhang Q."/>
            <person name="Andrade A.C."/>
            <person name="Argout X."/>
            <person name="Bertrand B."/>
            <person name="de Kochko A."/>
            <person name="Graziosi G."/>
            <person name="Henry R.J."/>
            <person name="Jayarama X."/>
            <person name="Ming R."/>
            <person name="Nagai C."/>
            <person name="Rounsley S."/>
            <person name="Sankoff D."/>
            <person name="Giuliano G."/>
            <person name="Albert V.A."/>
            <person name="Wincker P."/>
            <person name="Lashermes P."/>
        </authorList>
    </citation>
    <scope>NUCLEOTIDE SEQUENCE [LARGE SCALE GENOMIC DNA]</scope>
    <source>
        <strain evidence="12">cv. DH200-94</strain>
    </source>
</reference>
<feature type="domain" description="WW" evidence="8">
    <location>
        <begin position="20"/>
        <end position="54"/>
    </location>
</feature>
<dbReference type="InterPro" id="IPR014001">
    <property type="entry name" value="Helicase_ATP-bd"/>
</dbReference>
<evidence type="ECO:0000313" key="12">
    <source>
        <dbReference type="Proteomes" id="UP000295252"/>
    </source>
</evidence>
<dbReference type="GO" id="GO:0016787">
    <property type="term" value="F:hydrolase activity"/>
    <property type="evidence" value="ECO:0007669"/>
    <property type="project" value="UniProtKB-KW"/>
</dbReference>
<feature type="compositionally biased region" description="Low complexity" evidence="7">
    <location>
        <begin position="68"/>
        <end position="112"/>
    </location>
</feature>
<organism evidence="11 12">
    <name type="scientific">Coffea canephora</name>
    <name type="common">Robusta coffee</name>
    <dbReference type="NCBI Taxonomy" id="49390"/>
    <lineage>
        <taxon>Eukaryota</taxon>
        <taxon>Viridiplantae</taxon>
        <taxon>Streptophyta</taxon>
        <taxon>Embryophyta</taxon>
        <taxon>Tracheophyta</taxon>
        <taxon>Spermatophyta</taxon>
        <taxon>Magnoliopsida</taxon>
        <taxon>eudicotyledons</taxon>
        <taxon>Gunneridae</taxon>
        <taxon>Pentapetalae</taxon>
        <taxon>asterids</taxon>
        <taxon>lamiids</taxon>
        <taxon>Gentianales</taxon>
        <taxon>Rubiaceae</taxon>
        <taxon>Ixoroideae</taxon>
        <taxon>Gardenieae complex</taxon>
        <taxon>Bertiereae - Coffeeae clade</taxon>
        <taxon>Coffeeae</taxon>
        <taxon>Coffea</taxon>
    </lineage>
</organism>
<keyword evidence="5" id="KW-0067">ATP-binding</keyword>
<feature type="region of interest" description="Disordered" evidence="7">
    <location>
        <begin position="162"/>
        <end position="186"/>
    </location>
</feature>
<dbReference type="PROSITE" id="PS51192">
    <property type="entry name" value="HELICASE_ATP_BIND_1"/>
    <property type="match status" value="1"/>
</dbReference>
<evidence type="ECO:0000256" key="1">
    <source>
        <dbReference type="ARBA" id="ARBA00012552"/>
    </source>
</evidence>
<feature type="region of interest" description="Disordered" evidence="7">
    <location>
        <begin position="222"/>
        <end position="308"/>
    </location>
</feature>
<dbReference type="InterPro" id="IPR001650">
    <property type="entry name" value="Helicase_C-like"/>
</dbReference>
<evidence type="ECO:0000256" key="4">
    <source>
        <dbReference type="ARBA" id="ARBA00022806"/>
    </source>
</evidence>
<feature type="compositionally biased region" description="Polar residues" evidence="7">
    <location>
        <begin position="280"/>
        <end position="308"/>
    </location>
</feature>
<evidence type="ECO:0000256" key="6">
    <source>
        <dbReference type="ARBA" id="ARBA00022884"/>
    </source>
</evidence>
<dbReference type="SMART" id="SM00487">
    <property type="entry name" value="DEXDc"/>
    <property type="match status" value="1"/>
</dbReference>
<dbReference type="InterPro" id="IPR001202">
    <property type="entry name" value="WW_dom"/>
</dbReference>
<dbReference type="PROSITE" id="PS50020">
    <property type="entry name" value="WW_DOMAIN_2"/>
    <property type="match status" value="1"/>
</dbReference>
<evidence type="ECO:0000256" key="3">
    <source>
        <dbReference type="ARBA" id="ARBA00022801"/>
    </source>
</evidence>
<feature type="compositionally biased region" description="Basic and acidic residues" evidence="7">
    <location>
        <begin position="241"/>
        <end position="255"/>
    </location>
</feature>
<evidence type="ECO:0000259" key="10">
    <source>
        <dbReference type="PROSITE" id="PS51194"/>
    </source>
</evidence>
<dbReference type="Gene3D" id="2.20.70.10">
    <property type="match status" value="1"/>
</dbReference>
<dbReference type="PROSITE" id="PS01159">
    <property type="entry name" value="WW_DOMAIN_1"/>
    <property type="match status" value="1"/>
</dbReference>
<evidence type="ECO:0000259" key="9">
    <source>
        <dbReference type="PROSITE" id="PS51192"/>
    </source>
</evidence>
<dbReference type="Pfam" id="PF00270">
    <property type="entry name" value="DEAD"/>
    <property type="match status" value="1"/>
</dbReference>
<name>A0A068V0W9_COFCA</name>
<feature type="compositionally biased region" description="Pro residues" evidence="7">
    <location>
        <begin position="55"/>
        <end position="67"/>
    </location>
</feature>
<proteinExistence type="predicted"/>
<dbReference type="InterPro" id="IPR011545">
    <property type="entry name" value="DEAD/DEAH_box_helicase_dom"/>
</dbReference>
<dbReference type="STRING" id="49390.A0A068V0W9"/>
<keyword evidence="3" id="KW-0378">Hydrolase</keyword>
<feature type="compositionally biased region" description="Polar residues" evidence="7">
    <location>
        <begin position="222"/>
        <end position="234"/>
    </location>
</feature>
<dbReference type="InterPro" id="IPR000629">
    <property type="entry name" value="RNA-helicase_DEAD-box_CS"/>
</dbReference>
<dbReference type="EC" id="3.6.4.13" evidence="1"/>
<dbReference type="GO" id="GO:0005524">
    <property type="term" value="F:ATP binding"/>
    <property type="evidence" value="ECO:0007669"/>
    <property type="project" value="UniProtKB-KW"/>
</dbReference>
<feature type="region of interest" description="Disordered" evidence="7">
    <location>
        <begin position="52"/>
        <end position="147"/>
    </location>
</feature>
<feature type="compositionally biased region" description="Low complexity" evidence="7">
    <location>
        <begin position="268"/>
        <end position="279"/>
    </location>
</feature>
<evidence type="ECO:0000256" key="7">
    <source>
        <dbReference type="SAM" id="MobiDB-lite"/>
    </source>
</evidence>
<dbReference type="SUPFAM" id="SSF51045">
    <property type="entry name" value="WW domain"/>
    <property type="match status" value="1"/>
</dbReference>
<evidence type="ECO:0000256" key="2">
    <source>
        <dbReference type="ARBA" id="ARBA00022741"/>
    </source>
</evidence>
<protein>
    <recommendedName>
        <fullName evidence="1">RNA helicase</fullName>
        <ecNumber evidence="1">3.6.4.13</ecNumber>
    </recommendedName>
</protein>
<dbReference type="PANTHER" id="PTHR47958">
    <property type="entry name" value="ATP-DEPENDENT RNA HELICASE DBP3"/>
    <property type="match status" value="1"/>
</dbReference>
<dbReference type="OrthoDB" id="196131at2759"/>
<dbReference type="SMART" id="SM00490">
    <property type="entry name" value="HELICc"/>
    <property type="match status" value="1"/>
</dbReference>
<dbReference type="PROSITE" id="PS51194">
    <property type="entry name" value="HELICASE_CTER"/>
    <property type="match status" value="1"/>
</dbReference>
<feature type="domain" description="Helicase ATP-binding" evidence="9">
    <location>
        <begin position="576"/>
        <end position="750"/>
    </location>
</feature>
<dbReference type="Gene3D" id="3.40.50.300">
    <property type="entry name" value="P-loop containing nucleotide triphosphate hydrolases"/>
    <property type="match status" value="2"/>
</dbReference>